<accession>A0A0F9IM70</accession>
<organism evidence="1">
    <name type="scientific">marine sediment metagenome</name>
    <dbReference type="NCBI Taxonomy" id="412755"/>
    <lineage>
        <taxon>unclassified sequences</taxon>
        <taxon>metagenomes</taxon>
        <taxon>ecological metagenomes</taxon>
    </lineage>
</organism>
<dbReference type="AlphaFoldDB" id="A0A0F9IM70"/>
<comment type="caution">
    <text evidence="1">The sequence shown here is derived from an EMBL/GenBank/DDBJ whole genome shotgun (WGS) entry which is preliminary data.</text>
</comment>
<evidence type="ECO:0000313" key="1">
    <source>
        <dbReference type="EMBL" id="KKM44180.1"/>
    </source>
</evidence>
<proteinExistence type="predicted"/>
<protein>
    <submittedName>
        <fullName evidence="1">Uncharacterized protein</fullName>
    </submittedName>
</protein>
<dbReference type="EMBL" id="LAZR01012078">
    <property type="protein sequence ID" value="KKM44180.1"/>
    <property type="molecule type" value="Genomic_DNA"/>
</dbReference>
<name>A0A0F9IM70_9ZZZZ</name>
<gene>
    <name evidence="1" type="ORF">LCGC14_1561980</name>
</gene>
<reference evidence="1" key="1">
    <citation type="journal article" date="2015" name="Nature">
        <title>Complex archaea that bridge the gap between prokaryotes and eukaryotes.</title>
        <authorList>
            <person name="Spang A."/>
            <person name="Saw J.H."/>
            <person name="Jorgensen S.L."/>
            <person name="Zaremba-Niedzwiedzka K."/>
            <person name="Martijn J."/>
            <person name="Lind A.E."/>
            <person name="van Eijk R."/>
            <person name="Schleper C."/>
            <person name="Guy L."/>
            <person name="Ettema T.J."/>
        </authorList>
    </citation>
    <scope>NUCLEOTIDE SEQUENCE</scope>
</reference>
<sequence>MIYKHIINPIVLIRKERKSIYLKENPLIKKIAYDKGWGGIKGWGWVYIDFTDRD</sequence>